<sequence>MPEPSFSCLRIRAIDRLGFCLDRHPNCLRLILHPVSTRILRVARSCLVVNRRRMHMLLSDFGRIGFDPFLEMRRMQQEMNQRLTGLTAGAAQEFPPVNLWVGEDSVAVTAELPGIAPDEVDLTVRENTLTLKCEREPRTEDEKSVWHRRERAYGSFSRTVQLPFRVDPEQVEARFANGLLEVELRRPEADRPKKIQIKG</sequence>
<protein>
    <submittedName>
        <fullName evidence="4">Hsp20/alpha crystallin family protein</fullName>
    </submittedName>
</protein>
<dbReference type="AlphaFoldDB" id="A0AAU8CZL8"/>
<evidence type="ECO:0000313" key="4">
    <source>
        <dbReference type="EMBL" id="XCG52405.1"/>
    </source>
</evidence>
<dbReference type="Gene3D" id="2.60.40.790">
    <property type="match status" value="1"/>
</dbReference>
<dbReference type="PANTHER" id="PTHR11527">
    <property type="entry name" value="HEAT-SHOCK PROTEIN 20 FAMILY MEMBER"/>
    <property type="match status" value="1"/>
</dbReference>
<evidence type="ECO:0000256" key="1">
    <source>
        <dbReference type="PROSITE-ProRule" id="PRU00285"/>
    </source>
</evidence>
<dbReference type="InterPro" id="IPR008978">
    <property type="entry name" value="HSP20-like_chaperone"/>
</dbReference>
<dbReference type="CDD" id="cd06464">
    <property type="entry name" value="ACD_sHsps-like"/>
    <property type="match status" value="1"/>
</dbReference>
<gene>
    <name evidence="4" type="ORF">ABVK50_30110</name>
</gene>
<evidence type="ECO:0000259" key="3">
    <source>
        <dbReference type="PROSITE" id="PS01031"/>
    </source>
</evidence>
<dbReference type="InterPro" id="IPR031107">
    <property type="entry name" value="Small_HSP"/>
</dbReference>
<dbReference type="InterPro" id="IPR002068">
    <property type="entry name" value="A-crystallin/Hsp20_dom"/>
</dbReference>
<dbReference type="SUPFAM" id="SSF49764">
    <property type="entry name" value="HSP20-like chaperones"/>
    <property type="match status" value="1"/>
</dbReference>
<keyword evidence="4" id="KW-0614">Plasmid</keyword>
<dbReference type="Pfam" id="PF00011">
    <property type="entry name" value="HSP20"/>
    <property type="match status" value="1"/>
</dbReference>
<geneLocation type="plasmid" evidence="4">
    <name>pMk2240A</name>
</geneLocation>
<evidence type="ECO:0000256" key="2">
    <source>
        <dbReference type="RuleBase" id="RU003616"/>
    </source>
</evidence>
<dbReference type="RefSeq" id="WP_353646610.1">
    <property type="nucleotide sequence ID" value="NZ_CP159256.1"/>
</dbReference>
<accession>A0AAU8CZL8</accession>
<comment type="similarity">
    <text evidence="1 2">Belongs to the small heat shock protein (HSP20) family.</text>
</comment>
<reference evidence="4" key="1">
    <citation type="submission" date="2024-06" db="EMBL/GenBank/DDBJ databases">
        <title>Mesorhizobium karijinii sp. nov., a symbiont of the iconic Swainsona formosa from arid Australia.</title>
        <authorList>
            <person name="Hill Y.J."/>
            <person name="Watkin E.L.J."/>
            <person name="O'Hara G.W."/>
            <person name="Terpolilli J."/>
            <person name="Tye M.L."/>
            <person name="Kohlmeier M.G."/>
        </authorList>
    </citation>
    <scope>NUCLEOTIDE SEQUENCE</scope>
    <source>
        <strain evidence="4">WSM2240</strain>
        <plasmid evidence="4">pMk2240A</plasmid>
    </source>
</reference>
<dbReference type="EMBL" id="CP159256">
    <property type="protein sequence ID" value="XCG52405.1"/>
    <property type="molecule type" value="Genomic_DNA"/>
</dbReference>
<organism evidence="4">
    <name type="scientific">Mesorhizobium sp. WSM2240</name>
    <dbReference type="NCBI Taxonomy" id="3228851"/>
    <lineage>
        <taxon>Bacteria</taxon>
        <taxon>Pseudomonadati</taxon>
        <taxon>Pseudomonadota</taxon>
        <taxon>Alphaproteobacteria</taxon>
        <taxon>Hyphomicrobiales</taxon>
        <taxon>Phyllobacteriaceae</taxon>
        <taxon>Mesorhizobium</taxon>
    </lineage>
</organism>
<feature type="domain" description="SHSP" evidence="3">
    <location>
        <begin position="88"/>
        <end position="199"/>
    </location>
</feature>
<dbReference type="PROSITE" id="PS01031">
    <property type="entry name" value="SHSP"/>
    <property type="match status" value="1"/>
</dbReference>
<proteinExistence type="inferred from homology"/>
<name>A0AAU8CZL8_9HYPH</name>